<feature type="transmembrane region" description="Helical" evidence="7">
    <location>
        <begin position="152"/>
        <end position="168"/>
    </location>
</feature>
<evidence type="ECO:0000313" key="8">
    <source>
        <dbReference type="EMBL" id="GAA2022182.1"/>
    </source>
</evidence>
<evidence type="ECO:0000256" key="4">
    <source>
        <dbReference type="ARBA" id="ARBA00022989"/>
    </source>
</evidence>
<feature type="region of interest" description="Disordered" evidence="6">
    <location>
        <begin position="1"/>
        <end position="28"/>
    </location>
</feature>
<evidence type="ECO:0000313" key="9">
    <source>
        <dbReference type="Proteomes" id="UP001500751"/>
    </source>
</evidence>
<dbReference type="Pfam" id="PF13520">
    <property type="entry name" value="AA_permease_2"/>
    <property type="match status" value="1"/>
</dbReference>
<sequence>MTEIITRPSASGSPTAATTTTATASAPGKPELARSLGLIGAVLLTLSCLTPASSLFVIVPGLFATQGTGTALTLGIAGVLCVGVAFCYSELGTLIPSAGGEYAMVGSLMGRVSGWLTFFLSGVVAFIIPPIIAIGTGEYLHAAIPAMPADGALTGAIVMGASTVMGVFDLRANAWITGIFLVLEVVAAGVVAFLGFSHSHQSASVLVHPVVSDGQHTSALPMATIMVGLAVALFALQGFTTAVYLAEEIQEPRRNVSRAVLWTLGLGAAVVIVPTIAITLGADGPGALTEDNFDLIGMVKGWSDSAVGAFVALCIAAAIVNAAIVMVIQNSRILFASARDRAWPQPVNKALGTVSRRFGAPWVATLAVGAPGTALCFAPVDTLNGITGVAVAGLYLIVAVAALAARRGGHKAKNAWRMPLWPVVPVLVVASLLGVLFELWRTQPSDLYWTLGATAAAALYWVFYLRPRGGTRWVIDADPGQDGKP</sequence>
<feature type="transmembrane region" description="Helical" evidence="7">
    <location>
        <begin position="71"/>
        <end position="91"/>
    </location>
</feature>
<feature type="transmembrane region" description="Helical" evidence="7">
    <location>
        <begin position="175"/>
        <end position="199"/>
    </location>
</feature>
<dbReference type="InterPro" id="IPR002293">
    <property type="entry name" value="AA/rel_permease1"/>
</dbReference>
<feature type="transmembrane region" description="Helical" evidence="7">
    <location>
        <begin position="112"/>
        <end position="132"/>
    </location>
</feature>
<gene>
    <name evidence="8" type="ORF">GCM10009839_19360</name>
</gene>
<keyword evidence="4 7" id="KW-1133">Transmembrane helix</keyword>
<feature type="transmembrane region" description="Helical" evidence="7">
    <location>
        <begin position="259"/>
        <end position="282"/>
    </location>
</feature>
<comment type="subcellular location">
    <subcellularLocation>
        <location evidence="1">Cell membrane</location>
        <topology evidence="1">Multi-pass membrane protein</topology>
    </subcellularLocation>
</comment>
<dbReference type="RefSeq" id="WP_344665179.1">
    <property type="nucleotide sequence ID" value="NZ_BAAAQN010000008.1"/>
</dbReference>
<dbReference type="EMBL" id="BAAAQN010000008">
    <property type="protein sequence ID" value="GAA2022182.1"/>
    <property type="molecule type" value="Genomic_DNA"/>
</dbReference>
<dbReference type="Gene3D" id="1.20.1740.10">
    <property type="entry name" value="Amino acid/polyamine transporter I"/>
    <property type="match status" value="1"/>
</dbReference>
<feature type="transmembrane region" description="Helical" evidence="7">
    <location>
        <begin position="418"/>
        <end position="441"/>
    </location>
</feature>
<dbReference type="PANTHER" id="PTHR42770:SF7">
    <property type="entry name" value="MEMBRANE PROTEIN"/>
    <property type="match status" value="1"/>
</dbReference>
<reference evidence="8 9" key="1">
    <citation type="journal article" date="2019" name="Int. J. Syst. Evol. Microbiol.">
        <title>The Global Catalogue of Microorganisms (GCM) 10K type strain sequencing project: providing services to taxonomists for standard genome sequencing and annotation.</title>
        <authorList>
            <consortium name="The Broad Institute Genomics Platform"/>
            <consortium name="The Broad Institute Genome Sequencing Center for Infectious Disease"/>
            <person name="Wu L."/>
            <person name="Ma J."/>
        </authorList>
    </citation>
    <scope>NUCLEOTIDE SEQUENCE [LARGE SCALE GENOMIC DNA]</scope>
    <source>
        <strain evidence="8 9">JCM 16014</strain>
    </source>
</reference>
<dbReference type="Proteomes" id="UP001500751">
    <property type="component" value="Unassembled WGS sequence"/>
</dbReference>
<keyword evidence="5 7" id="KW-0472">Membrane</keyword>
<name>A0ABN2TV00_9ACTN</name>
<dbReference type="PIRSF" id="PIRSF006060">
    <property type="entry name" value="AA_transporter"/>
    <property type="match status" value="1"/>
</dbReference>
<feature type="transmembrane region" description="Helical" evidence="7">
    <location>
        <begin position="386"/>
        <end position="406"/>
    </location>
</feature>
<comment type="caution">
    <text evidence="8">The sequence shown here is derived from an EMBL/GenBank/DDBJ whole genome shotgun (WGS) entry which is preliminary data.</text>
</comment>
<evidence type="ECO:0000256" key="6">
    <source>
        <dbReference type="SAM" id="MobiDB-lite"/>
    </source>
</evidence>
<evidence type="ECO:0000256" key="5">
    <source>
        <dbReference type="ARBA" id="ARBA00023136"/>
    </source>
</evidence>
<proteinExistence type="predicted"/>
<keyword evidence="9" id="KW-1185">Reference proteome</keyword>
<feature type="transmembrane region" description="Helical" evidence="7">
    <location>
        <begin position="36"/>
        <end position="59"/>
    </location>
</feature>
<feature type="transmembrane region" description="Helical" evidence="7">
    <location>
        <begin position="447"/>
        <end position="465"/>
    </location>
</feature>
<feature type="transmembrane region" description="Helical" evidence="7">
    <location>
        <begin position="358"/>
        <end position="380"/>
    </location>
</feature>
<evidence type="ECO:0000256" key="2">
    <source>
        <dbReference type="ARBA" id="ARBA00022475"/>
    </source>
</evidence>
<protein>
    <submittedName>
        <fullName evidence="8">APC family permease</fullName>
    </submittedName>
</protein>
<feature type="transmembrane region" description="Helical" evidence="7">
    <location>
        <begin position="219"/>
        <end position="247"/>
    </location>
</feature>
<dbReference type="InterPro" id="IPR050367">
    <property type="entry name" value="APC_superfamily"/>
</dbReference>
<feature type="compositionally biased region" description="Low complexity" evidence="6">
    <location>
        <begin position="8"/>
        <end position="28"/>
    </location>
</feature>
<keyword evidence="2" id="KW-1003">Cell membrane</keyword>
<feature type="transmembrane region" description="Helical" evidence="7">
    <location>
        <begin position="302"/>
        <end position="328"/>
    </location>
</feature>
<evidence type="ECO:0000256" key="7">
    <source>
        <dbReference type="SAM" id="Phobius"/>
    </source>
</evidence>
<evidence type="ECO:0000256" key="1">
    <source>
        <dbReference type="ARBA" id="ARBA00004651"/>
    </source>
</evidence>
<accession>A0ABN2TV00</accession>
<evidence type="ECO:0000256" key="3">
    <source>
        <dbReference type="ARBA" id="ARBA00022692"/>
    </source>
</evidence>
<organism evidence="8 9">
    <name type="scientific">Catenulispora yoronensis</name>
    <dbReference type="NCBI Taxonomy" id="450799"/>
    <lineage>
        <taxon>Bacteria</taxon>
        <taxon>Bacillati</taxon>
        <taxon>Actinomycetota</taxon>
        <taxon>Actinomycetes</taxon>
        <taxon>Catenulisporales</taxon>
        <taxon>Catenulisporaceae</taxon>
        <taxon>Catenulispora</taxon>
    </lineage>
</organism>
<dbReference type="PANTHER" id="PTHR42770">
    <property type="entry name" value="AMINO ACID TRANSPORTER-RELATED"/>
    <property type="match status" value="1"/>
</dbReference>
<keyword evidence="3 7" id="KW-0812">Transmembrane</keyword>